<sequence>MYYKLLTRDIKTGSRTEKFEDNTYTIFWEGLIFIKGLAPGEESLIRFIEELKKVPLNIIVEKLSGVFACIICDKKKDTVYNFVDNSGLFSLFYSPNFISTSFLKIVEISQLRKTDINPTKYTDIVAANAFMKWETYFDSINRLRYDEILVNDGSEMILKKKKMRDLFKIDKFDKTIIEQYEAIAESLKKINGRISFDLSGGLDTRMNCVVFKHHGLDFETAISGMPGNLDVEYSKKVAEALGTKHYISYHSFNTNELKKDLEESFWSFEPLQDIVIWQSYLPYQKDKLRRNCILTVTGHAGELYKNEFIWNLDNRNPKKAIDQMLNWGANIRYGTDLRHIPHGIYTENYIKYSKGYGERLKEFLIKNFGNDTSGKVGAKIYTYFHEASRSTNMGPIINRFSPLLDRDLIPCGITLKTTANAFKRTIKKILTQQWNDRDVFESRVITSLNKKVAKAKITSSLGLNASTKRIDRIRNLLLFAKGKIIKPKLELISSIHPEYYPAVRSLNKTQEMFEILKNEGILNKKVKIEDVMDIYLGSLFTIGRFIEFCDELK</sequence>
<dbReference type="EMBL" id="LAZR01006408">
    <property type="protein sequence ID" value="KKM92324.1"/>
    <property type="molecule type" value="Genomic_DNA"/>
</dbReference>
<dbReference type="InterPro" id="IPR051786">
    <property type="entry name" value="ASN_synthetase/amidase"/>
</dbReference>
<dbReference type="SUPFAM" id="SSF52402">
    <property type="entry name" value="Adenine nucleotide alpha hydrolases-like"/>
    <property type="match status" value="1"/>
</dbReference>
<gene>
    <name evidence="1" type="ORF">LCGC14_1219590</name>
</gene>
<evidence type="ECO:0008006" key="2">
    <source>
        <dbReference type="Google" id="ProtNLM"/>
    </source>
</evidence>
<dbReference type="AlphaFoldDB" id="A0A0F9LBT1"/>
<dbReference type="PANTHER" id="PTHR43284">
    <property type="entry name" value="ASPARAGINE SYNTHETASE (GLUTAMINE-HYDROLYZING)"/>
    <property type="match status" value="1"/>
</dbReference>
<dbReference type="PANTHER" id="PTHR43284:SF1">
    <property type="entry name" value="ASPARAGINE SYNTHETASE"/>
    <property type="match status" value="1"/>
</dbReference>
<accession>A0A0F9LBT1</accession>
<evidence type="ECO:0000313" key="1">
    <source>
        <dbReference type="EMBL" id="KKM92324.1"/>
    </source>
</evidence>
<proteinExistence type="predicted"/>
<reference evidence="1" key="1">
    <citation type="journal article" date="2015" name="Nature">
        <title>Complex archaea that bridge the gap between prokaryotes and eukaryotes.</title>
        <authorList>
            <person name="Spang A."/>
            <person name="Saw J.H."/>
            <person name="Jorgensen S.L."/>
            <person name="Zaremba-Niedzwiedzka K."/>
            <person name="Martijn J."/>
            <person name="Lind A.E."/>
            <person name="van Eijk R."/>
            <person name="Schleper C."/>
            <person name="Guy L."/>
            <person name="Ettema T.J."/>
        </authorList>
    </citation>
    <scope>NUCLEOTIDE SEQUENCE</scope>
</reference>
<name>A0A0F9LBT1_9ZZZZ</name>
<protein>
    <recommendedName>
        <fullName evidence="2">Asparagine synthetase domain-containing protein</fullName>
    </recommendedName>
</protein>
<comment type="caution">
    <text evidence="1">The sequence shown here is derived from an EMBL/GenBank/DDBJ whole genome shotgun (WGS) entry which is preliminary data.</text>
</comment>
<dbReference type="InterPro" id="IPR014729">
    <property type="entry name" value="Rossmann-like_a/b/a_fold"/>
</dbReference>
<organism evidence="1">
    <name type="scientific">marine sediment metagenome</name>
    <dbReference type="NCBI Taxonomy" id="412755"/>
    <lineage>
        <taxon>unclassified sequences</taxon>
        <taxon>metagenomes</taxon>
        <taxon>ecological metagenomes</taxon>
    </lineage>
</organism>
<dbReference type="Gene3D" id="3.40.50.620">
    <property type="entry name" value="HUPs"/>
    <property type="match status" value="1"/>
</dbReference>